<dbReference type="PANTHER" id="PTHR43663">
    <property type="entry name" value="CHROMATE TRANSPORT PROTEIN-RELATED"/>
    <property type="match status" value="1"/>
</dbReference>
<keyword evidence="5 7" id="KW-1133">Transmembrane helix</keyword>
<dbReference type="EMBL" id="DVMO01000021">
    <property type="protein sequence ID" value="HIU27015.1"/>
    <property type="molecule type" value="Genomic_DNA"/>
</dbReference>
<dbReference type="InterPro" id="IPR003370">
    <property type="entry name" value="Chromate_transpt"/>
</dbReference>
<evidence type="ECO:0000256" key="6">
    <source>
        <dbReference type="ARBA" id="ARBA00023136"/>
    </source>
</evidence>
<gene>
    <name evidence="8" type="ORF">IAD16_01375</name>
</gene>
<evidence type="ECO:0000256" key="7">
    <source>
        <dbReference type="SAM" id="Phobius"/>
    </source>
</evidence>
<evidence type="ECO:0000256" key="3">
    <source>
        <dbReference type="ARBA" id="ARBA00022475"/>
    </source>
</evidence>
<comment type="similarity">
    <text evidence="2">Belongs to the chromate ion transporter (CHR) (TC 2.A.51) family.</text>
</comment>
<evidence type="ECO:0000256" key="4">
    <source>
        <dbReference type="ARBA" id="ARBA00022692"/>
    </source>
</evidence>
<dbReference type="GO" id="GO:0015109">
    <property type="term" value="F:chromate transmembrane transporter activity"/>
    <property type="evidence" value="ECO:0007669"/>
    <property type="project" value="InterPro"/>
</dbReference>
<feature type="transmembrane region" description="Helical" evidence="7">
    <location>
        <begin position="76"/>
        <end position="99"/>
    </location>
</feature>
<proteinExistence type="inferred from homology"/>
<accession>A0A9D1I4Z2</accession>
<name>A0A9D1I4Z2_9FIRM</name>
<dbReference type="Pfam" id="PF02417">
    <property type="entry name" value="Chromate_transp"/>
    <property type="match status" value="1"/>
</dbReference>
<reference evidence="8" key="2">
    <citation type="journal article" date="2021" name="PeerJ">
        <title>Extensive microbial diversity within the chicken gut microbiome revealed by metagenomics and culture.</title>
        <authorList>
            <person name="Gilroy R."/>
            <person name="Ravi A."/>
            <person name="Getino M."/>
            <person name="Pursley I."/>
            <person name="Horton D.L."/>
            <person name="Alikhan N.F."/>
            <person name="Baker D."/>
            <person name="Gharbi K."/>
            <person name="Hall N."/>
            <person name="Watson M."/>
            <person name="Adriaenssens E.M."/>
            <person name="Foster-Nyarko E."/>
            <person name="Jarju S."/>
            <person name="Secka A."/>
            <person name="Antonio M."/>
            <person name="Oren A."/>
            <person name="Chaudhuri R.R."/>
            <person name="La Ragione R."/>
            <person name="Hildebrand F."/>
            <person name="Pallen M.J."/>
        </authorList>
    </citation>
    <scope>NUCLEOTIDE SEQUENCE</scope>
    <source>
        <strain evidence="8">11300</strain>
    </source>
</reference>
<keyword evidence="4 7" id="KW-0812">Transmembrane</keyword>
<evidence type="ECO:0000256" key="1">
    <source>
        <dbReference type="ARBA" id="ARBA00004651"/>
    </source>
</evidence>
<dbReference type="AlphaFoldDB" id="A0A9D1I4Z2"/>
<evidence type="ECO:0000256" key="5">
    <source>
        <dbReference type="ARBA" id="ARBA00022989"/>
    </source>
</evidence>
<comment type="subcellular location">
    <subcellularLocation>
        <location evidence="1">Cell membrane</location>
        <topology evidence="1">Multi-pass membrane protein</topology>
    </subcellularLocation>
</comment>
<dbReference type="PANTHER" id="PTHR43663:SF2">
    <property type="entry name" value="CHROMATE TRANSPORT PROTEIN-RELATED"/>
    <property type="match status" value="1"/>
</dbReference>
<feature type="transmembrane region" description="Helical" evidence="7">
    <location>
        <begin position="111"/>
        <end position="128"/>
    </location>
</feature>
<comment type="caution">
    <text evidence="8">The sequence shown here is derived from an EMBL/GenBank/DDBJ whole genome shotgun (WGS) entry which is preliminary data.</text>
</comment>
<dbReference type="Proteomes" id="UP000824091">
    <property type="component" value="Unassembled WGS sequence"/>
</dbReference>
<dbReference type="GO" id="GO:0005886">
    <property type="term" value="C:plasma membrane"/>
    <property type="evidence" value="ECO:0007669"/>
    <property type="project" value="UniProtKB-SubCell"/>
</dbReference>
<evidence type="ECO:0000313" key="9">
    <source>
        <dbReference type="Proteomes" id="UP000824091"/>
    </source>
</evidence>
<evidence type="ECO:0000256" key="2">
    <source>
        <dbReference type="ARBA" id="ARBA00005262"/>
    </source>
</evidence>
<protein>
    <submittedName>
        <fullName evidence="8">Chromate transporter</fullName>
    </submittedName>
</protein>
<feature type="transmembrane region" description="Helical" evidence="7">
    <location>
        <begin position="7"/>
        <end position="29"/>
    </location>
</feature>
<sequence length="201" mass="21516">MKQLFEIFTVFFKMGLFTIGGGYAMLPLIQKEVVENRGWMTDSEFLDAISLTNSLPGPLAANAATFVGYKLKKVKGAFSAVIGVTAPSIIIILLIAAVFSEITDYPAVRNFFRGITPAVAALILYSVIKLAASAQISRHLNWLIALASFAAITVFDIHPIIVILAAAVYGLFLSSKVASVTGGKNINKDSDNGSNIESKEV</sequence>
<keyword evidence="6 7" id="KW-0472">Membrane</keyword>
<dbReference type="InterPro" id="IPR052518">
    <property type="entry name" value="CHR_Transporter"/>
</dbReference>
<reference evidence="8" key="1">
    <citation type="submission" date="2020-10" db="EMBL/GenBank/DDBJ databases">
        <authorList>
            <person name="Gilroy R."/>
        </authorList>
    </citation>
    <scope>NUCLEOTIDE SEQUENCE</scope>
    <source>
        <strain evidence="8">11300</strain>
    </source>
</reference>
<feature type="transmembrane region" description="Helical" evidence="7">
    <location>
        <begin position="140"/>
        <end position="172"/>
    </location>
</feature>
<keyword evidence="3" id="KW-1003">Cell membrane</keyword>
<organism evidence="8 9">
    <name type="scientific">Candidatus Fimisoma avicola</name>
    <dbReference type="NCBI Taxonomy" id="2840826"/>
    <lineage>
        <taxon>Bacteria</taxon>
        <taxon>Bacillati</taxon>
        <taxon>Bacillota</taxon>
        <taxon>Clostridia</taxon>
        <taxon>Eubacteriales</taxon>
        <taxon>Candidatus Fimisoma</taxon>
    </lineage>
</organism>
<evidence type="ECO:0000313" key="8">
    <source>
        <dbReference type="EMBL" id="HIU27015.1"/>
    </source>
</evidence>